<dbReference type="RefSeq" id="WP_270124411.1">
    <property type="nucleotide sequence ID" value="NZ_BAAAOM010000002.1"/>
</dbReference>
<feature type="domain" description="OmpR/PhoB-type" evidence="4">
    <location>
        <begin position="701"/>
        <end position="809"/>
    </location>
</feature>
<proteinExistence type="inferred from homology"/>
<dbReference type="InterPro" id="IPR005158">
    <property type="entry name" value="BTAD"/>
</dbReference>
<evidence type="ECO:0000313" key="6">
    <source>
        <dbReference type="EMBL" id="MDR7336579.1"/>
    </source>
</evidence>
<comment type="similarity">
    <text evidence="1">Belongs to the AfsR/DnrI/RedD regulatory family.</text>
</comment>
<dbReference type="GO" id="GO:0006355">
    <property type="term" value="P:regulation of DNA-templated transcription"/>
    <property type="evidence" value="ECO:0007669"/>
    <property type="project" value="InterPro"/>
</dbReference>
<dbReference type="InterPro" id="IPR016032">
    <property type="entry name" value="Sig_transdc_resp-reg_C-effctor"/>
</dbReference>
<dbReference type="InterPro" id="IPR059106">
    <property type="entry name" value="WHD_MalT"/>
</dbReference>
<keyword evidence="2 3" id="KW-0238">DNA-binding</keyword>
<evidence type="ECO:0000256" key="1">
    <source>
        <dbReference type="ARBA" id="ARBA00005820"/>
    </source>
</evidence>
<organism evidence="5 7">
    <name type="scientific">Glycomyces lechevalierae</name>
    <dbReference type="NCBI Taxonomy" id="256034"/>
    <lineage>
        <taxon>Bacteria</taxon>
        <taxon>Bacillati</taxon>
        <taxon>Actinomycetota</taxon>
        <taxon>Actinomycetes</taxon>
        <taxon>Glycomycetales</taxon>
        <taxon>Glycomycetaceae</taxon>
        <taxon>Glycomyces</taxon>
    </lineage>
</organism>
<dbReference type="Gene3D" id="3.40.50.300">
    <property type="entry name" value="P-loop containing nucleotide triphosphate hydrolases"/>
    <property type="match status" value="1"/>
</dbReference>
<reference evidence="6 8" key="2">
    <citation type="submission" date="2023-07" db="EMBL/GenBank/DDBJ databases">
        <title>Sequencing the genomes of 1000 actinobacteria strains.</title>
        <authorList>
            <person name="Klenk H.-P."/>
        </authorList>
    </citation>
    <scope>NUCLEOTIDE SEQUENCE [LARGE SCALE GENOMIC DNA]</scope>
    <source>
        <strain evidence="6 8">DSM 44724</strain>
    </source>
</reference>
<dbReference type="Gene3D" id="1.25.40.10">
    <property type="entry name" value="Tetratricopeptide repeat domain"/>
    <property type="match status" value="1"/>
</dbReference>
<evidence type="ECO:0000313" key="7">
    <source>
        <dbReference type="Proteomes" id="UP001145799"/>
    </source>
</evidence>
<dbReference type="EMBL" id="JAPZVQ010000020">
    <property type="protein sequence ID" value="MDA1387911.1"/>
    <property type="molecule type" value="Genomic_DNA"/>
</dbReference>
<dbReference type="Pfam" id="PF00486">
    <property type="entry name" value="Trans_reg_C"/>
    <property type="match status" value="1"/>
</dbReference>
<dbReference type="InterPro" id="IPR001867">
    <property type="entry name" value="OmpR/PhoB-type_DNA-bd"/>
</dbReference>
<dbReference type="PANTHER" id="PTHR35807">
    <property type="entry name" value="TRANSCRIPTIONAL REGULATOR REDD-RELATED"/>
    <property type="match status" value="1"/>
</dbReference>
<dbReference type="Gene3D" id="1.10.10.10">
    <property type="entry name" value="Winged helix-like DNA-binding domain superfamily/Winged helix DNA-binding domain"/>
    <property type="match status" value="1"/>
</dbReference>
<dbReference type="SUPFAM" id="SSF46894">
    <property type="entry name" value="C-terminal effector domain of the bipartite response regulators"/>
    <property type="match status" value="1"/>
</dbReference>
<dbReference type="EMBL" id="JAVDYD010000001">
    <property type="protein sequence ID" value="MDR7336579.1"/>
    <property type="molecule type" value="Genomic_DNA"/>
</dbReference>
<dbReference type="SUPFAM" id="SSF52540">
    <property type="entry name" value="P-loop containing nucleoside triphosphate hydrolases"/>
    <property type="match status" value="1"/>
</dbReference>
<dbReference type="Pfam" id="PF25873">
    <property type="entry name" value="WHD_MalT"/>
    <property type="match status" value="1"/>
</dbReference>
<dbReference type="SMART" id="SM00862">
    <property type="entry name" value="Trans_reg_C"/>
    <property type="match status" value="1"/>
</dbReference>
<dbReference type="Pfam" id="PF03704">
    <property type="entry name" value="BTAD"/>
    <property type="match status" value="1"/>
</dbReference>
<gene>
    <name evidence="6" type="ORF">J2S69_000298</name>
    <name evidence="5" type="ORF">O2L01_23155</name>
</gene>
<dbReference type="PROSITE" id="PS51755">
    <property type="entry name" value="OMPR_PHOB"/>
    <property type="match status" value="1"/>
</dbReference>
<keyword evidence="8" id="KW-1185">Reference proteome</keyword>
<accession>A0A9X3PPV6</accession>
<evidence type="ECO:0000313" key="5">
    <source>
        <dbReference type="EMBL" id="MDA1387911.1"/>
    </source>
</evidence>
<evidence type="ECO:0000256" key="3">
    <source>
        <dbReference type="PROSITE-ProRule" id="PRU01091"/>
    </source>
</evidence>
<feature type="DNA-binding region" description="OmpR/PhoB-type" evidence="3">
    <location>
        <begin position="701"/>
        <end position="809"/>
    </location>
</feature>
<name>A0A9X3PPV6_9ACTN</name>
<dbReference type="AlphaFoldDB" id="A0A9X3PPV6"/>
<dbReference type="Proteomes" id="UP001145799">
    <property type="component" value="Unassembled WGS sequence"/>
</dbReference>
<dbReference type="SUPFAM" id="SSF48452">
    <property type="entry name" value="TPR-like"/>
    <property type="match status" value="1"/>
</dbReference>
<dbReference type="GO" id="GO:0003677">
    <property type="term" value="F:DNA binding"/>
    <property type="evidence" value="ECO:0007669"/>
    <property type="project" value="UniProtKB-UniRule"/>
</dbReference>
<protein>
    <submittedName>
        <fullName evidence="5">BTAD domain-containing putative transcriptional regulator</fullName>
    </submittedName>
    <submittedName>
        <fullName evidence="6">DNA-binding SARP family transcriptional activator</fullName>
    </submittedName>
</protein>
<evidence type="ECO:0000259" key="4">
    <source>
        <dbReference type="PROSITE" id="PS51755"/>
    </source>
</evidence>
<dbReference type="Proteomes" id="UP001183604">
    <property type="component" value="Unassembled WGS sequence"/>
</dbReference>
<reference evidence="5" key="1">
    <citation type="submission" date="2022-12" db="EMBL/GenBank/DDBJ databases">
        <title>Gycomyces niveus sp.nov., a novel actinomycete isolated from soil in Shouguang.</title>
        <authorList>
            <person name="Yang X."/>
        </authorList>
    </citation>
    <scope>NUCLEOTIDE SEQUENCE</scope>
    <source>
        <strain evidence="5">DSM 44724</strain>
    </source>
</reference>
<dbReference type="InterPro" id="IPR027417">
    <property type="entry name" value="P-loop_NTPase"/>
</dbReference>
<evidence type="ECO:0000313" key="8">
    <source>
        <dbReference type="Proteomes" id="UP001183604"/>
    </source>
</evidence>
<dbReference type="GO" id="GO:0000160">
    <property type="term" value="P:phosphorelay signal transduction system"/>
    <property type="evidence" value="ECO:0007669"/>
    <property type="project" value="InterPro"/>
</dbReference>
<evidence type="ECO:0000256" key="2">
    <source>
        <dbReference type="ARBA" id="ARBA00023125"/>
    </source>
</evidence>
<dbReference type="PANTHER" id="PTHR35807:SF2">
    <property type="entry name" value="TRANSCRIPTIONAL ACTIVATOR DOMAIN"/>
    <property type="match status" value="1"/>
</dbReference>
<dbReference type="InterPro" id="IPR011990">
    <property type="entry name" value="TPR-like_helical_dom_sf"/>
</dbReference>
<comment type="caution">
    <text evidence="5">The sequence shown here is derived from an EMBL/GenBank/DDBJ whole genome shotgun (WGS) entry which is preliminary data.</text>
</comment>
<dbReference type="InterPro" id="IPR051677">
    <property type="entry name" value="AfsR-DnrI-RedD_regulator"/>
</dbReference>
<dbReference type="InterPro" id="IPR036388">
    <property type="entry name" value="WH-like_DNA-bd_sf"/>
</dbReference>
<sequence>MAAIPASSSVARPRLLAELNDGSGPVRRAVITAPAGFGKSTLLAQHARSFPGGTAWLGLNPAHADPDEFTADLHRALMPFTAAPDPAEPPDRLWNRLRALTGATLLVLDDVHYLDETAAERVLDRLLCELPEQCSLAVATRRLPGVNLARHELTDLRFIDADQLRFRSWEIDLLLRENYQEPLPAGDIAVLERRLGGWAAGLHLFHLSTKGRPLTERRSAVAALTGRASLAHAYMSRIVLAELPAPLLSFVTRISVFDVATADRCDRLLGIDDAAAHLAELHRRQVFVTTPDGGHTYRFHEAMRSHLAAVLADRHGGAAARRLHAAAAEIVKTEGALVEAARSFARAEDWPAVRELLDLLGPQITGDDFDAWRDLLPSWLVADDPWMVLAEGRNRLGRGRIAEAVECFERSQALSPDEAGRAHGRHAASAARVWLPGPARPGGDWRTWLRAATQAHPALVAAAAEDRMPEPHGRMVALLAHLLAGNLPAAGTLLRDSTPGDAGPAAVIAPLGDAVLALLESQGDRGLRELSRAIAAAEAERLPWLARAARAAIALNGTQDAAKTALRVAEECERDGDLWGALLAAGCSWLARLGSGDPDLSTLADLADGFRALDAAVPAAWAQAMYAVAAAHAGMPGVETEIERAADLVRRCGVGGAQPLVYVAAAVAAGHPPNLVARARQAAGHCGYPVHLVDSWLGEPAPALRPSAPETLSVTCFGGFRLERDGAEVDLSAVKPKVRMLMRLLAVNAGRPVHREAIIDALWPQATPRAATHGLHVAMCSLRKLIEPDAERGVFRFLTREGDAYRLALPADGYCDVVAVREAARLARSAPDDDTAAAILRRASDAYRGDLLPEDGAAEWVVGERERLRLAASSAAADLARLELRRGDVGEALAAAGRSVGVHRFNDAAWRLLIEAHERHGDRAAAADALARYREVLAELGVHPT</sequence>
<dbReference type="SMART" id="SM01043">
    <property type="entry name" value="BTAD"/>
    <property type="match status" value="1"/>
</dbReference>